<dbReference type="Proteomes" id="UP000192220">
    <property type="component" value="Unplaced"/>
</dbReference>
<evidence type="ECO:0000256" key="1">
    <source>
        <dbReference type="SAM" id="SignalP"/>
    </source>
</evidence>
<sequence>MSKCWMNFILAWASMATSIFCQSGDDEWGSGFMLSATVDTNSTAQAFGDEPGRVKDNRPLTVTMGFSPSPSPSLRYDLQPDECSVHFGTNSAASARRMKVEKEELAHLKAVQRGNKAVVENLEQFIGAELGDQSYQDVIKSNIIGIQEDQKGCIEMVEKAEDDLKKQLEGDGKGDFTGMQKIREESLVFKDMLRAAADIASRLERSSQALHASFTRQLKDIVKIRH</sequence>
<gene>
    <name evidence="3 4 5" type="primary">LOC106525287</name>
</gene>
<dbReference type="RefSeq" id="XP_013874922.1">
    <property type="nucleotide sequence ID" value="XM_014019468.1"/>
</dbReference>
<feature type="chain" id="PRO_5014289932" evidence="1">
    <location>
        <begin position="22"/>
        <end position="226"/>
    </location>
</feature>
<keyword evidence="2" id="KW-1185">Reference proteome</keyword>
<evidence type="ECO:0000313" key="2">
    <source>
        <dbReference type="Proteomes" id="UP000192220"/>
    </source>
</evidence>
<evidence type="ECO:0000313" key="3">
    <source>
        <dbReference type="RefSeq" id="XP_013874920.1"/>
    </source>
</evidence>
<dbReference type="KEGG" id="alim:106525287"/>
<organism evidence="2 5">
    <name type="scientific">Austrofundulus limnaeus</name>
    <name type="common">Annual killifish</name>
    <dbReference type="NCBI Taxonomy" id="52670"/>
    <lineage>
        <taxon>Eukaryota</taxon>
        <taxon>Metazoa</taxon>
        <taxon>Chordata</taxon>
        <taxon>Craniata</taxon>
        <taxon>Vertebrata</taxon>
        <taxon>Euteleostomi</taxon>
        <taxon>Actinopterygii</taxon>
        <taxon>Neopterygii</taxon>
        <taxon>Teleostei</taxon>
        <taxon>Neoteleostei</taxon>
        <taxon>Acanthomorphata</taxon>
        <taxon>Ovalentaria</taxon>
        <taxon>Atherinomorphae</taxon>
        <taxon>Cyprinodontiformes</taxon>
        <taxon>Rivulidae</taxon>
        <taxon>Austrofundulus</taxon>
    </lineage>
</organism>
<evidence type="ECO:0000313" key="4">
    <source>
        <dbReference type="RefSeq" id="XP_013874921.1"/>
    </source>
</evidence>
<name>A0A2I4C4K5_AUSLI</name>
<accession>A0A2I4C4K5</accession>
<dbReference type="OrthoDB" id="9946098at2759"/>
<feature type="signal peptide" evidence="1">
    <location>
        <begin position="1"/>
        <end position="21"/>
    </location>
</feature>
<evidence type="ECO:0000313" key="5">
    <source>
        <dbReference type="RefSeq" id="XP_013874922.1"/>
    </source>
</evidence>
<dbReference type="RefSeq" id="XP_013874920.1">
    <property type="nucleotide sequence ID" value="XM_014019466.1"/>
</dbReference>
<reference evidence="3 4" key="1">
    <citation type="submission" date="2025-04" db="UniProtKB">
        <authorList>
            <consortium name="RefSeq"/>
        </authorList>
    </citation>
    <scope>IDENTIFICATION</scope>
    <source>
        <strain evidence="3 4">Quisiro</strain>
        <tissue evidence="3 4">Liver</tissue>
    </source>
</reference>
<keyword evidence="1" id="KW-0732">Signal</keyword>
<protein>
    <submittedName>
        <fullName evidence="3 4">Uncharacterized protein LOC106525287</fullName>
    </submittedName>
</protein>
<dbReference type="RefSeq" id="XP_013874921.1">
    <property type="nucleotide sequence ID" value="XM_014019467.1"/>
</dbReference>
<proteinExistence type="predicted"/>
<dbReference type="AlphaFoldDB" id="A0A2I4C4K5"/>